<sequence>MPTSLSSLPVEVLEHIAFYYVCPRVLGPPVPLTTLLLLSKTIFYKLSEARHLYARVFKHKFSSNAIRRRGFEPRVGEWASQLRWWLEVLKGVRNRRRRPGDEAYLDDIDAEEVGVSETMYALWIMCLEDNGCNRAQMQLAGVYEWVEGYIRTEMYKNLDKGWPLANAENSCAMWIFWYLSSKARLMEETPDQRESLVQLVLPFVTVPFRYPSAFAPANHFRLPLRSAAYSSSSTPFSIPTPHGPYPIYLHPNRHTWLIPHFDRWTALSTPLASDAAKLVYFSRRELMLFNVPPFLPPNREDHRARVRARLAAENNGEVDEARVQMVFRNAPPYTDSPAAASDSQQNMVMVDEQETNEQVPPEQDDSDMQRDPTMFTGYPQQGAVYTPGQLNGLWTGRMIVTGHRPNPFNEDTLRLAAVPLYVRFSEYAIYSGGTPIPCANDTDLNDDIPPDNAFDQGIRDAWFPPNAKLSANPDRLTVSVPSSGLTDREDTYDKRKPGTFHDRDTCPGCKARENALETARAQIPVGVDARSELIGNSQEQDELPPYVPSVETIPPCNGIRDVVITGSTDPRHAAAWGDWVWRGRVRKWDGMVGLVRSPNGSSAGNGGGKIFFYGTVIRGKNLVGTWRLAHEDPRMPAYEGAFTLGRKDE</sequence>
<name>A0AA38PKG0_9AGAR</name>
<organism evidence="2 3">
    <name type="scientific">Lentinula raphanica</name>
    <dbReference type="NCBI Taxonomy" id="153919"/>
    <lineage>
        <taxon>Eukaryota</taxon>
        <taxon>Fungi</taxon>
        <taxon>Dikarya</taxon>
        <taxon>Basidiomycota</taxon>
        <taxon>Agaricomycotina</taxon>
        <taxon>Agaricomycetes</taxon>
        <taxon>Agaricomycetidae</taxon>
        <taxon>Agaricales</taxon>
        <taxon>Marasmiineae</taxon>
        <taxon>Omphalotaceae</taxon>
        <taxon>Lentinula</taxon>
    </lineage>
</organism>
<evidence type="ECO:0000313" key="3">
    <source>
        <dbReference type="Proteomes" id="UP001163846"/>
    </source>
</evidence>
<evidence type="ECO:0008006" key="4">
    <source>
        <dbReference type="Google" id="ProtNLM"/>
    </source>
</evidence>
<proteinExistence type="predicted"/>
<comment type="caution">
    <text evidence="2">The sequence shown here is derived from an EMBL/GenBank/DDBJ whole genome shotgun (WGS) entry which is preliminary data.</text>
</comment>
<gene>
    <name evidence="2" type="ORF">F5878DRAFT_525570</name>
</gene>
<dbReference type="AlphaFoldDB" id="A0AA38PKG0"/>
<evidence type="ECO:0000256" key="1">
    <source>
        <dbReference type="SAM" id="MobiDB-lite"/>
    </source>
</evidence>
<dbReference type="Proteomes" id="UP001163846">
    <property type="component" value="Unassembled WGS sequence"/>
</dbReference>
<reference evidence="2" key="1">
    <citation type="submission" date="2022-08" db="EMBL/GenBank/DDBJ databases">
        <authorList>
            <consortium name="DOE Joint Genome Institute"/>
            <person name="Min B."/>
            <person name="Riley R."/>
            <person name="Sierra-Patev S."/>
            <person name="Naranjo-Ortiz M."/>
            <person name="Looney B."/>
            <person name="Konkel Z."/>
            <person name="Slot J.C."/>
            <person name="Sakamoto Y."/>
            <person name="Steenwyk J.L."/>
            <person name="Rokas A."/>
            <person name="Carro J."/>
            <person name="Camarero S."/>
            <person name="Ferreira P."/>
            <person name="Molpeceres G."/>
            <person name="Ruiz-Duenas F.J."/>
            <person name="Serrano A."/>
            <person name="Henrissat B."/>
            <person name="Drula E."/>
            <person name="Hughes K.W."/>
            <person name="Mata J.L."/>
            <person name="Ishikawa N.K."/>
            <person name="Vargas-Isla R."/>
            <person name="Ushijima S."/>
            <person name="Smith C.A."/>
            <person name="Ahrendt S."/>
            <person name="Andreopoulos W."/>
            <person name="He G."/>
            <person name="Labutti K."/>
            <person name="Lipzen A."/>
            <person name="Ng V."/>
            <person name="Sandor L."/>
            <person name="Barry K."/>
            <person name="Martinez A.T."/>
            <person name="Xiao Y."/>
            <person name="Gibbons J.G."/>
            <person name="Terashima K."/>
            <person name="Hibbett D.S."/>
            <person name="Grigoriev I.V."/>
        </authorList>
    </citation>
    <scope>NUCLEOTIDE SEQUENCE</scope>
    <source>
        <strain evidence="2">TFB9207</strain>
    </source>
</reference>
<dbReference type="EMBL" id="MU805951">
    <property type="protein sequence ID" value="KAJ3844549.1"/>
    <property type="molecule type" value="Genomic_DNA"/>
</dbReference>
<feature type="compositionally biased region" description="Basic and acidic residues" evidence="1">
    <location>
        <begin position="486"/>
        <end position="499"/>
    </location>
</feature>
<keyword evidence="3" id="KW-1185">Reference proteome</keyword>
<feature type="region of interest" description="Disordered" evidence="1">
    <location>
        <begin position="473"/>
        <end position="499"/>
    </location>
</feature>
<protein>
    <recommendedName>
        <fullName evidence="4">F-box domain-containing protein</fullName>
    </recommendedName>
</protein>
<accession>A0AA38PKG0</accession>
<evidence type="ECO:0000313" key="2">
    <source>
        <dbReference type="EMBL" id="KAJ3844549.1"/>
    </source>
</evidence>